<organism evidence="8 9">
    <name type="scientific">Geodermatophilus siccatus</name>
    <dbReference type="NCBI Taxonomy" id="1137991"/>
    <lineage>
        <taxon>Bacteria</taxon>
        <taxon>Bacillati</taxon>
        <taxon>Actinomycetota</taxon>
        <taxon>Actinomycetes</taxon>
        <taxon>Geodermatophilales</taxon>
        <taxon>Geodermatophilaceae</taxon>
        <taxon>Geodermatophilus</taxon>
    </lineage>
</organism>
<feature type="transmembrane region" description="Helical" evidence="6">
    <location>
        <begin position="33"/>
        <end position="54"/>
    </location>
</feature>
<keyword evidence="4 6" id="KW-1133">Transmembrane helix</keyword>
<comment type="similarity">
    <text evidence="2">Belongs to the GtrA family.</text>
</comment>
<evidence type="ECO:0000313" key="8">
    <source>
        <dbReference type="EMBL" id="SDN41799.1"/>
    </source>
</evidence>
<evidence type="ECO:0000313" key="9">
    <source>
        <dbReference type="Proteomes" id="UP000198680"/>
    </source>
</evidence>
<dbReference type="GO" id="GO:0005886">
    <property type="term" value="C:plasma membrane"/>
    <property type="evidence" value="ECO:0007669"/>
    <property type="project" value="TreeGrafter"/>
</dbReference>
<evidence type="ECO:0000256" key="6">
    <source>
        <dbReference type="SAM" id="Phobius"/>
    </source>
</evidence>
<evidence type="ECO:0000256" key="5">
    <source>
        <dbReference type="ARBA" id="ARBA00023136"/>
    </source>
</evidence>
<keyword evidence="3 6" id="KW-0812">Transmembrane</keyword>
<dbReference type="STRING" id="1137991.SAMN05660642_04801"/>
<dbReference type="Pfam" id="PF04138">
    <property type="entry name" value="GtrA_DPMS_TM"/>
    <property type="match status" value="1"/>
</dbReference>
<reference evidence="9" key="1">
    <citation type="submission" date="2016-10" db="EMBL/GenBank/DDBJ databases">
        <authorList>
            <person name="Varghese N."/>
            <person name="Submissions S."/>
        </authorList>
    </citation>
    <scope>NUCLEOTIDE SEQUENCE [LARGE SCALE GENOMIC DNA]</scope>
    <source>
        <strain evidence="9">DSM 45419</strain>
    </source>
</reference>
<protein>
    <submittedName>
        <fullName evidence="8">Putative flippase GtrA (Transmembrane translocase of bactoprenol-linked glucose)</fullName>
    </submittedName>
</protein>
<accession>A0A1H0B829</accession>
<gene>
    <name evidence="8" type="ORF">SAMN05660642_04801</name>
</gene>
<dbReference type="Proteomes" id="UP000198680">
    <property type="component" value="Unassembled WGS sequence"/>
</dbReference>
<evidence type="ECO:0000256" key="4">
    <source>
        <dbReference type="ARBA" id="ARBA00022989"/>
    </source>
</evidence>
<dbReference type="GO" id="GO:0000271">
    <property type="term" value="P:polysaccharide biosynthetic process"/>
    <property type="evidence" value="ECO:0007669"/>
    <property type="project" value="InterPro"/>
</dbReference>
<dbReference type="InterPro" id="IPR007267">
    <property type="entry name" value="GtrA_DPMS_TM"/>
</dbReference>
<evidence type="ECO:0000256" key="3">
    <source>
        <dbReference type="ARBA" id="ARBA00022692"/>
    </source>
</evidence>
<name>A0A1H0B829_9ACTN</name>
<keyword evidence="5 6" id="KW-0472">Membrane</keyword>
<dbReference type="EMBL" id="FNHE01000020">
    <property type="protein sequence ID" value="SDN41799.1"/>
    <property type="molecule type" value="Genomic_DNA"/>
</dbReference>
<evidence type="ECO:0000259" key="7">
    <source>
        <dbReference type="Pfam" id="PF04138"/>
    </source>
</evidence>
<dbReference type="InterPro" id="IPR051401">
    <property type="entry name" value="GtrA_CellWall_Glycosyl"/>
</dbReference>
<dbReference type="PANTHER" id="PTHR38459:SF1">
    <property type="entry name" value="PROPHAGE BACTOPRENOL-LINKED GLUCOSE TRANSLOCASE HOMOLOG"/>
    <property type="match status" value="1"/>
</dbReference>
<sequence>MTCPSLLTRRPAVGDAVDSAVTWLRAEDTLAQFARFVLVGVSTTLVYALLFSVLERLGYLPAHVAATAVSTLLANEMHRRLTFHAGERVHWLTAQLEAGGITVIGLLLTSTSLGVLNSLVPEASVATQVALVVAVTGLVGLMRFIALRWLFRPRATTA</sequence>
<dbReference type="AlphaFoldDB" id="A0A1H0B829"/>
<proteinExistence type="inferred from homology"/>
<dbReference type="PANTHER" id="PTHR38459">
    <property type="entry name" value="PROPHAGE BACTOPRENOL-LINKED GLUCOSE TRANSLOCASE HOMOLOG"/>
    <property type="match status" value="1"/>
</dbReference>
<dbReference type="OrthoDB" id="5184077at2"/>
<feature type="transmembrane region" description="Helical" evidence="6">
    <location>
        <begin position="89"/>
        <end position="109"/>
    </location>
</feature>
<feature type="domain" description="GtrA/DPMS transmembrane" evidence="7">
    <location>
        <begin position="35"/>
        <end position="149"/>
    </location>
</feature>
<evidence type="ECO:0000256" key="1">
    <source>
        <dbReference type="ARBA" id="ARBA00004141"/>
    </source>
</evidence>
<comment type="subcellular location">
    <subcellularLocation>
        <location evidence="1">Membrane</location>
        <topology evidence="1">Multi-pass membrane protein</topology>
    </subcellularLocation>
</comment>
<evidence type="ECO:0000256" key="2">
    <source>
        <dbReference type="ARBA" id="ARBA00009399"/>
    </source>
</evidence>
<dbReference type="RefSeq" id="WP_091224248.1">
    <property type="nucleotide sequence ID" value="NZ_FNHE01000020.1"/>
</dbReference>
<keyword evidence="9" id="KW-1185">Reference proteome</keyword>
<feature type="transmembrane region" description="Helical" evidence="6">
    <location>
        <begin position="129"/>
        <end position="151"/>
    </location>
</feature>